<dbReference type="Gene3D" id="3.30.420.10">
    <property type="entry name" value="Ribonuclease H-like superfamily/Ribonuclease H"/>
    <property type="match status" value="1"/>
</dbReference>
<proteinExistence type="predicted"/>
<dbReference type="PANTHER" id="PTHR47331">
    <property type="entry name" value="PHD-TYPE DOMAIN-CONTAINING PROTEIN"/>
    <property type="match status" value="1"/>
</dbReference>
<protein>
    <recommendedName>
        <fullName evidence="1">Integrase zinc-binding domain-containing protein</fullName>
    </recommendedName>
</protein>
<accession>A0A164PD23</accession>
<dbReference type="Pfam" id="PF17921">
    <property type="entry name" value="Integrase_H2C2"/>
    <property type="match status" value="1"/>
</dbReference>
<dbReference type="InterPro" id="IPR041588">
    <property type="entry name" value="Integrase_H2C2"/>
</dbReference>
<name>A0A164PD23_9CRUS</name>
<dbReference type="OrthoDB" id="5973968at2759"/>
<reference evidence="2 3" key="1">
    <citation type="submission" date="2016-03" db="EMBL/GenBank/DDBJ databases">
        <title>EvidentialGene: Evidence-directed Construction of Genes on Genomes.</title>
        <authorList>
            <person name="Gilbert D.G."/>
            <person name="Choi J.-H."/>
            <person name="Mockaitis K."/>
            <person name="Colbourne J."/>
            <person name="Pfrender M."/>
        </authorList>
    </citation>
    <scope>NUCLEOTIDE SEQUENCE [LARGE SCALE GENOMIC DNA]</scope>
    <source>
        <strain evidence="2 3">Xinb3</strain>
        <tissue evidence="2">Complete organism</tissue>
    </source>
</reference>
<keyword evidence="3" id="KW-1185">Reference proteome</keyword>
<organism evidence="2 3">
    <name type="scientific">Daphnia magna</name>
    <dbReference type="NCBI Taxonomy" id="35525"/>
    <lineage>
        <taxon>Eukaryota</taxon>
        <taxon>Metazoa</taxon>
        <taxon>Ecdysozoa</taxon>
        <taxon>Arthropoda</taxon>
        <taxon>Crustacea</taxon>
        <taxon>Branchiopoda</taxon>
        <taxon>Diplostraca</taxon>
        <taxon>Cladocera</taxon>
        <taxon>Anomopoda</taxon>
        <taxon>Daphniidae</taxon>
        <taxon>Daphnia</taxon>
    </lineage>
</organism>
<gene>
    <name evidence="2" type="ORF">APZ42_029729</name>
</gene>
<dbReference type="InterPro" id="IPR036397">
    <property type="entry name" value="RNaseH_sf"/>
</dbReference>
<dbReference type="EMBL" id="LRGB01002630">
    <property type="protein sequence ID" value="KZS06720.1"/>
    <property type="molecule type" value="Genomic_DNA"/>
</dbReference>
<feature type="domain" description="Integrase zinc-binding" evidence="1">
    <location>
        <begin position="455"/>
        <end position="506"/>
    </location>
</feature>
<evidence type="ECO:0000259" key="1">
    <source>
        <dbReference type="Pfam" id="PF17921"/>
    </source>
</evidence>
<evidence type="ECO:0000313" key="3">
    <source>
        <dbReference type="Proteomes" id="UP000076858"/>
    </source>
</evidence>
<evidence type="ECO:0000313" key="2">
    <source>
        <dbReference type="EMBL" id="KZS06720.1"/>
    </source>
</evidence>
<dbReference type="AlphaFoldDB" id="A0A164PD23"/>
<comment type="caution">
    <text evidence="2">The sequence shown here is derived from an EMBL/GenBank/DDBJ whole genome shotgun (WGS) entry which is preliminary data.</text>
</comment>
<sequence length="697" mass="80121">MVTFLCRYVVKINALETDYIGDTGPYPHTEFARRLWLENEKMTDDRFETSSQEEEVGVLIGVDEMFELDPKKKHTKKGKEIIPQMLQCCSFTTARTVSSYGTECYNPEGIFTKFPDKEEPTAGEKETTRTLSPQPMSVIDMGTQKVKPHGRKFNHRATELQIEQKNTETRERKTKKSNRLRLITVLEAGTLRHPRRLQCCRAGRPNRLFWRKYHLSKRRAILHPNPMENRQVVVRKEFPHSKRETGKSINKTKKTPELLTAYHQHIEQLRLHKFVEEADLDYGGLHTYLPHHPVIQQDKSTTKIRLKTSTLTISNIQETIEGEARSKTITVSAAITKPANPMEWQLEHIPSWNRLLPRTAWILRFISRRNQTASRTRLKIPVKIGDGREIMVEHLTVEELTRAELCIYRQFQKEKYPKSFQDLQGIGNHTPKKQLTSSDPNIEPAILLPAHNPVVKLIIQDRHVSLKHAGVKTTLSDLREKFWVVNERLQTKIVWHACVKCQRQSSPSFREVAAPLPLNCLKQAKAFEITGVDFAGPLYYKHPASPPTTKAPTTEAKEEIQENLQTDESATKKKGSIKQTKSYACLLNCGVTRAVHLELTKIMSARDFLLAFRRFSAMRGNVSIIYSDNAQTFRCISNHLKVLRSDPSIHDLLAMCKTELGFSASLAPWLPVTNRQIPLQGRFRALNADRRSCRHPQ</sequence>
<dbReference type="GO" id="GO:0003676">
    <property type="term" value="F:nucleic acid binding"/>
    <property type="evidence" value="ECO:0007669"/>
    <property type="project" value="InterPro"/>
</dbReference>
<dbReference type="Proteomes" id="UP000076858">
    <property type="component" value="Unassembled WGS sequence"/>
</dbReference>